<dbReference type="InterPro" id="IPR036526">
    <property type="entry name" value="C-N_Hydrolase_sf"/>
</dbReference>
<dbReference type="PROSITE" id="PS50263">
    <property type="entry name" value="CN_HYDROLASE"/>
    <property type="match status" value="1"/>
</dbReference>
<dbReference type="InterPro" id="IPR003010">
    <property type="entry name" value="C-N_Hydrolase"/>
</dbReference>
<evidence type="ECO:0000259" key="3">
    <source>
        <dbReference type="PROSITE" id="PS50263"/>
    </source>
</evidence>
<dbReference type="InterPro" id="IPR001110">
    <property type="entry name" value="UPF0012_CS"/>
</dbReference>
<feature type="domain" description="CN hydrolase" evidence="3">
    <location>
        <begin position="4"/>
        <end position="230"/>
    </location>
</feature>
<dbReference type="PROSITE" id="PS01227">
    <property type="entry name" value="UPF0012"/>
    <property type="match status" value="1"/>
</dbReference>
<dbReference type="PANTHER" id="PTHR43674">
    <property type="entry name" value="NITRILASE C965.09-RELATED"/>
    <property type="match status" value="1"/>
</dbReference>
<dbReference type="EMBL" id="KT201083">
    <property type="protein sequence ID" value="ALS55958.1"/>
    <property type="molecule type" value="Genomic_DNA"/>
</dbReference>
<dbReference type="InterPro" id="IPR050345">
    <property type="entry name" value="Aliph_Amidase/BUP"/>
</dbReference>
<dbReference type="AlphaFoldDB" id="A0A0U2P1F2"/>
<dbReference type="Gene3D" id="3.60.110.10">
    <property type="entry name" value="Carbon-nitrogen hydrolase"/>
    <property type="match status" value="1"/>
</dbReference>
<organism evidence="4">
    <name type="scientific">uncultured bacterium EIL80E09</name>
    <dbReference type="NCBI Taxonomy" id="1768207"/>
    <lineage>
        <taxon>Bacteria</taxon>
        <taxon>environmental samples</taxon>
    </lineage>
</organism>
<dbReference type="Pfam" id="PF00795">
    <property type="entry name" value="CN_hydrolase"/>
    <property type="match status" value="1"/>
</dbReference>
<sequence>MNKIKLAALQLQLNKTDNLDFLLNKLDDLIKRRDDLDLIILSELAVGGAGAKNCNHPLRKYEKIFSEFAKNNSIFLIPGTFYEEDGHKIFNVSPVFNRDGEMIAKAKKIYPWLPYEIDVDSSDEICVFNFENKGNIGIHICYDLWFPETARALAIAGAELIINPTMTPTKDRDIETVMVQATAAQQQCYYVDLNGSGEQGVGKSLICDFEGSVIDKANQENKILEAEIDFDKVKEARIKGFMGLGQPLKSFRDYPFNPVNYMNKEYLDSLGDLKKDKE</sequence>
<dbReference type="CDD" id="cd07197">
    <property type="entry name" value="nitrilase"/>
    <property type="match status" value="1"/>
</dbReference>
<keyword evidence="2" id="KW-0378">Hydrolase</keyword>
<dbReference type="PANTHER" id="PTHR43674:SF15">
    <property type="entry name" value="FORMAMIDASE"/>
    <property type="match status" value="1"/>
</dbReference>
<accession>A0A0U2P1F2</accession>
<evidence type="ECO:0000256" key="2">
    <source>
        <dbReference type="ARBA" id="ARBA00022801"/>
    </source>
</evidence>
<protein>
    <recommendedName>
        <fullName evidence="3">CN hydrolase domain-containing protein</fullName>
    </recommendedName>
</protein>
<proteinExistence type="inferred from homology"/>
<dbReference type="GO" id="GO:0033388">
    <property type="term" value="P:putrescine biosynthetic process from arginine"/>
    <property type="evidence" value="ECO:0007669"/>
    <property type="project" value="TreeGrafter"/>
</dbReference>
<dbReference type="SUPFAM" id="SSF56317">
    <property type="entry name" value="Carbon-nitrogen hydrolase"/>
    <property type="match status" value="1"/>
</dbReference>
<dbReference type="GO" id="GO:0050126">
    <property type="term" value="F:N-carbamoylputrescine amidase activity"/>
    <property type="evidence" value="ECO:0007669"/>
    <property type="project" value="TreeGrafter"/>
</dbReference>
<evidence type="ECO:0000313" key="4">
    <source>
        <dbReference type="EMBL" id="ALS55958.1"/>
    </source>
</evidence>
<reference evidence="4" key="1">
    <citation type="journal article" date="2016" name="ISME J.">
        <title>Functional metagenomic screen reveals new and diverse microbial rhodopsins.</title>
        <authorList>
            <person name="Pushkarev A."/>
            <person name="Beja O."/>
        </authorList>
    </citation>
    <scope>NUCLEOTIDE SEQUENCE</scope>
</reference>
<name>A0A0U2P1F2_9BACT</name>
<comment type="similarity">
    <text evidence="1">Belongs to the carbon-nitrogen hydrolase superfamily. NIT1/NIT2 family.</text>
</comment>
<evidence type="ECO:0000256" key="1">
    <source>
        <dbReference type="ARBA" id="ARBA00010613"/>
    </source>
</evidence>